<dbReference type="RefSeq" id="XP_017877533.1">
    <property type="nucleotide sequence ID" value="XM_018022044.2"/>
</dbReference>
<dbReference type="GO" id="GO:0006396">
    <property type="term" value="P:RNA processing"/>
    <property type="evidence" value="ECO:0007669"/>
    <property type="project" value="InterPro"/>
</dbReference>
<feature type="domain" description="Pseudouridine synthase II N-terminal" evidence="2">
    <location>
        <begin position="121"/>
        <end position="251"/>
    </location>
</feature>
<dbReference type="GO" id="GO:0001522">
    <property type="term" value="P:pseudouridine synthesis"/>
    <property type="evidence" value="ECO:0007669"/>
    <property type="project" value="InterPro"/>
</dbReference>
<dbReference type="SUPFAM" id="SSF55120">
    <property type="entry name" value="Pseudouridine synthase"/>
    <property type="match status" value="1"/>
</dbReference>
<dbReference type="InterPro" id="IPR039048">
    <property type="entry name" value="Trub2"/>
</dbReference>
<organism evidence="3 4">
    <name type="scientific">Ceratina calcarata</name>
    <dbReference type="NCBI Taxonomy" id="156304"/>
    <lineage>
        <taxon>Eukaryota</taxon>
        <taxon>Metazoa</taxon>
        <taxon>Ecdysozoa</taxon>
        <taxon>Arthropoda</taxon>
        <taxon>Hexapoda</taxon>
        <taxon>Insecta</taxon>
        <taxon>Pterygota</taxon>
        <taxon>Neoptera</taxon>
        <taxon>Endopterygota</taxon>
        <taxon>Hymenoptera</taxon>
        <taxon>Apocrita</taxon>
        <taxon>Aculeata</taxon>
        <taxon>Apoidea</taxon>
        <taxon>Anthophila</taxon>
        <taxon>Apidae</taxon>
        <taxon>Ceratina</taxon>
        <taxon>Zadontomerus</taxon>
    </lineage>
</organism>
<protein>
    <submittedName>
        <fullName evidence="4">Mitochondrial mRNA pseudouridine synthase Trub2</fullName>
    </submittedName>
</protein>
<dbReference type="GeneID" id="108623492"/>
<dbReference type="InterPro" id="IPR020103">
    <property type="entry name" value="PsdUridine_synth_cat_dom_sf"/>
</dbReference>
<gene>
    <name evidence="4" type="primary">LOC108623492</name>
</gene>
<sequence length="340" mass="38799">MSASIASSSNKQIIFDMLVEKISKYVNDASQVYKALNGVLLIYKPPLMYFNTMRDTVIQNLCRDLNDLKVRPPMKYIAIEGQVNKQMKLVVRDSFADHPLVVGPRYQPNDFRLGATKIMRPDVSGILVCGLNKGNRMIHKLKESKCLRFYRVKGLLGQATDTYFHTGKIVEKSAFQHVRRGHLDKICSSMQSSHQRKMFDLCGVDIQSQAAYELALRGPIRPANSNIPMIYTIKCVDFSPPEFTLEIVCTNEYDMYLKTIIHDLGMQLRSCATCTQILCVQDGLFNIKHALLQKHWTLEEIVSNVQFCRQVIEQNEDVLLQDVPELKEPVDSEDPIIEHA</sequence>
<keyword evidence="3" id="KW-1185">Reference proteome</keyword>
<proteinExistence type="inferred from homology"/>
<dbReference type="GO" id="GO:0003723">
    <property type="term" value="F:RNA binding"/>
    <property type="evidence" value="ECO:0007669"/>
    <property type="project" value="InterPro"/>
</dbReference>
<reference evidence="4" key="1">
    <citation type="submission" date="2025-08" db="UniProtKB">
        <authorList>
            <consortium name="RefSeq"/>
        </authorList>
    </citation>
    <scope>IDENTIFICATION</scope>
    <source>
        <tissue evidence="4">Whole body</tissue>
    </source>
</reference>
<dbReference type="CDD" id="cd02868">
    <property type="entry name" value="PseudoU_synth_hTruB2_like"/>
    <property type="match status" value="1"/>
</dbReference>
<dbReference type="InterPro" id="IPR002501">
    <property type="entry name" value="PsdUridine_synth_N"/>
</dbReference>
<comment type="similarity">
    <text evidence="1">Belongs to the pseudouridine synthase TruB family.</text>
</comment>
<evidence type="ECO:0000313" key="3">
    <source>
        <dbReference type="Proteomes" id="UP000694925"/>
    </source>
</evidence>
<evidence type="ECO:0000259" key="2">
    <source>
        <dbReference type="Pfam" id="PF01509"/>
    </source>
</evidence>
<evidence type="ECO:0000313" key="4">
    <source>
        <dbReference type="RefSeq" id="XP_017877533.1"/>
    </source>
</evidence>
<accession>A0AAJ7N5A1</accession>
<name>A0AAJ7N5A1_9HYME</name>
<dbReference type="AlphaFoldDB" id="A0AAJ7N5A1"/>
<dbReference type="KEGG" id="ccal:108623492"/>
<dbReference type="Gene3D" id="3.30.2350.10">
    <property type="entry name" value="Pseudouridine synthase"/>
    <property type="match status" value="1"/>
</dbReference>
<dbReference type="PANTHER" id="PTHR13195">
    <property type="entry name" value="PSEUDOURIDINE SYNTHASE-RELATED"/>
    <property type="match status" value="1"/>
</dbReference>
<dbReference type="GO" id="GO:0009982">
    <property type="term" value="F:pseudouridine synthase activity"/>
    <property type="evidence" value="ECO:0007669"/>
    <property type="project" value="InterPro"/>
</dbReference>
<evidence type="ECO:0000256" key="1">
    <source>
        <dbReference type="ARBA" id="ARBA00008999"/>
    </source>
</evidence>
<dbReference type="Proteomes" id="UP000694925">
    <property type="component" value="Unplaced"/>
</dbReference>
<dbReference type="PANTHER" id="PTHR13195:SF0">
    <property type="entry name" value="PSEUDOURIDYLATE SYNTHASE TRUB2, MITOCHONDRIAL"/>
    <property type="match status" value="1"/>
</dbReference>
<dbReference type="Pfam" id="PF01509">
    <property type="entry name" value="TruB_N"/>
    <property type="match status" value="1"/>
</dbReference>